<proteinExistence type="predicted"/>
<dbReference type="EMBL" id="CATQJL010000316">
    <property type="protein sequence ID" value="CAJ0607669.1"/>
    <property type="molecule type" value="Genomic_DNA"/>
</dbReference>
<comment type="caution">
    <text evidence="2">The sequence shown here is derived from an EMBL/GenBank/DDBJ whole genome shotgun (WGS) entry which is preliminary data.</text>
</comment>
<accession>A0AA36MC98</accession>
<keyword evidence="3" id="KW-1185">Reference proteome</keyword>
<sequence length="170" mass="19229">MFLLGAGISAFITYVFISIALFTQGWKTAAVNAQLNVKRSKGIFPWGCVNDNTCDIFWENADGWAITTFLAMIFAWIVQFFVLISVIAALVLNSWRYHLLRGFTSQQLIVTILLLYVLIVYAATYDRNTQMLKALGVDIYLDYSYWLCMVGTIFSFASLILGEMSVRNEG</sequence>
<keyword evidence="1" id="KW-1133">Transmembrane helix</keyword>
<keyword evidence="1" id="KW-0472">Membrane</keyword>
<name>A0AA36MC98_CYLNA</name>
<feature type="transmembrane region" description="Helical" evidence="1">
    <location>
        <begin position="7"/>
        <end position="26"/>
    </location>
</feature>
<evidence type="ECO:0000313" key="2">
    <source>
        <dbReference type="EMBL" id="CAJ0607669.1"/>
    </source>
</evidence>
<gene>
    <name evidence="2" type="ORF">CYNAS_LOCUS19652</name>
</gene>
<keyword evidence="1" id="KW-0812">Transmembrane</keyword>
<dbReference type="AlphaFoldDB" id="A0AA36MC98"/>
<evidence type="ECO:0000313" key="3">
    <source>
        <dbReference type="Proteomes" id="UP001176961"/>
    </source>
</evidence>
<organism evidence="2 3">
    <name type="scientific">Cylicocyclus nassatus</name>
    <name type="common">Nematode worm</name>
    <dbReference type="NCBI Taxonomy" id="53992"/>
    <lineage>
        <taxon>Eukaryota</taxon>
        <taxon>Metazoa</taxon>
        <taxon>Ecdysozoa</taxon>
        <taxon>Nematoda</taxon>
        <taxon>Chromadorea</taxon>
        <taxon>Rhabditida</taxon>
        <taxon>Rhabditina</taxon>
        <taxon>Rhabditomorpha</taxon>
        <taxon>Strongyloidea</taxon>
        <taxon>Strongylidae</taxon>
        <taxon>Cylicocyclus</taxon>
    </lineage>
</organism>
<evidence type="ECO:0000256" key="1">
    <source>
        <dbReference type="SAM" id="Phobius"/>
    </source>
</evidence>
<dbReference type="Proteomes" id="UP001176961">
    <property type="component" value="Unassembled WGS sequence"/>
</dbReference>
<protein>
    <submittedName>
        <fullName evidence="2">Uncharacterized protein</fullName>
    </submittedName>
</protein>
<reference evidence="2" key="1">
    <citation type="submission" date="2023-07" db="EMBL/GenBank/DDBJ databases">
        <authorList>
            <consortium name="CYATHOMIX"/>
        </authorList>
    </citation>
    <scope>NUCLEOTIDE SEQUENCE</scope>
    <source>
        <strain evidence="2">N/A</strain>
    </source>
</reference>
<feature type="transmembrane region" description="Helical" evidence="1">
    <location>
        <begin position="143"/>
        <end position="162"/>
    </location>
</feature>
<dbReference type="InterPro" id="IPR009545">
    <property type="entry name" value="Claudin-like"/>
</dbReference>
<dbReference type="Pfam" id="PF06653">
    <property type="entry name" value="Claudin_3"/>
    <property type="match status" value="1"/>
</dbReference>
<feature type="transmembrane region" description="Helical" evidence="1">
    <location>
        <begin position="104"/>
        <end position="123"/>
    </location>
</feature>
<feature type="transmembrane region" description="Helical" evidence="1">
    <location>
        <begin position="69"/>
        <end position="92"/>
    </location>
</feature>